<evidence type="ECO:0000313" key="2">
    <source>
        <dbReference type="EMBL" id="PIT68556.1"/>
    </source>
</evidence>
<feature type="domain" description="IraD/Gp25-like" evidence="1">
    <location>
        <begin position="17"/>
        <end position="83"/>
    </location>
</feature>
<sequence>MNSGMDRTTGKPLVGIEHLRQSIIDILSTRIGTRVMRRDYGSRIAELIDAPVNNAFAVALYAAVAEALDKWEPRFKLKKIDFKMLGTGQVSLSFEGIYLPSGKPITMEGLLIQ</sequence>
<organism evidence="2 3">
    <name type="scientific">Bartonella tribocorum</name>
    <dbReference type="NCBI Taxonomy" id="85701"/>
    <lineage>
        <taxon>Bacteria</taxon>
        <taxon>Pseudomonadati</taxon>
        <taxon>Pseudomonadota</taxon>
        <taxon>Alphaproteobacteria</taxon>
        <taxon>Hyphomicrobiales</taxon>
        <taxon>Bartonellaceae</taxon>
        <taxon>Bartonella</taxon>
    </lineage>
</organism>
<dbReference type="RefSeq" id="WP_100129253.1">
    <property type="nucleotide sequence ID" value="NZ_CADDYI010000016.1"/>
</dbReference>
<dbReference type="Gene3D" id="3.10.450.40">
    <property type="match status" value="1"/>
</dbReference>
<proteinExistence type="predicted"/>
<gene>
    <name evidence="2" type="ORF">CER18_06545</name>
</gene>
<reference evidence="2 3" key="1">
    <citation type="submission" date="2017-06" db="EMBL/GenBank/DDBJ databases">
        <title>Draft genome of Bartonella tribocorum strain L103, isolated from a rodent in Laos.</title>
        <authorList>
            <person name="Hadjadj L."/>
            <person name="Jiyipong T."/>
            <person name="Morand S."/>
            <person name="Diene S.M."/>
            <person name="Rolain J.-M."/>
        </authorList>
    </citation>
    <scope>NUCLEOTIDE SEQUENCE [LARGE SCALE GENOMIC DNA]</scope>
    <source>
        <strain evidence="2 3">L103</strain>
    </source>
</reference>
<dbReference type="SUPFAM" id="SSF160719">
    <property type="entry name" value="gpW/gp25-like"/>
    <property type="match status" value="1"/>
</dbReference>
<dbReference type="InterPro" id="IPR007048">
    <property type="entry name" value="IraD/Gp25-like"/>
</dbReference>
<dbReference type="EMBL" id="NJGE01000015">
    <property type="protein sequence ID" value="PIT68556.1"/>
    <property type="molecule type" value="Genomic_DNA"/>
</dbReference>
<evidence type="ECO:0000313" key="3">
    <source>
        <dbReference type="Proteomes" id="UP000229839"/>
    </source>
</evidence>
<dbReference type="AlphaFoldDB" id="A0A2M6UQW5"/>
<protein>
    <submittedName>
        <fullName evidence="2">Baseplate assembly protein W</fullName>
    </submittedName>
</protein>
<dbReference type="Pfam" id="PF04965">
    <property type="entry name" value="GPW_gp25"/>
    <property type="match status" value="1"/>
</dbReference>
<name>A0A2M6UQW5_9HYPH</name>
<accession>A0A2M6UQW5</accession>
<evidence type="ECO:0000259" key="1">
    <source>
        <dbReference type="Pfam" id="PF04965"/>
    </source>
</evidence>
<dbReference type="OrthoDB" id="9802846at2"/>
<dbReference type="Proteomes" id="UP000229839">
    <property type="component" value="Unassembled WGS sequence"/>
</dbReference>
<dbReference type="STRING" id="85701.BM1374166_00302"/>
<comment type="caution">
    <text evidence="2">The sequence shown here is derived from an EMBL/GenBank/DDBJ whole genome shotgun (WGS) entry which is preliminary data.</text>
</comment>